<evidence type="ECO:0000313" key="2">
    <source>
        <dbReference type="WBParaSite" id="RSKR_0000664333.1"/>
    </source>
</evidence>
<evidence type="ECO:0000313" key="1">
    <source>
        <dbReference type="Proteomes" id="UP000095286"/>
    </source>
</evidence>
<name>A0AC35U145_9BILA</name>
<dbReference type="WBParaSite" id="RSKR_0000664333.1">
    <property type="protein sequence ID" value="RSKR_0000664333.1"/>
    <property type="gene ID" value="RSKR_0000664333"/>
</dbReference>
<organism evidence="1 2">
    <name type="scientific">Rhabditophanes sp. KR3021</name>
    <dbReference type="NCBI Taxonomy" id="114890"/>
    <lineage>
        <taxon>Eukaryota</taxon>
        <taxon>Metazoa</taxon>
        <taxon>Ecdysozoa</taxon>
        <taxon>Nematoda</taxon>
        <taxon>Chromadorea</taxon>
        <taxon>Rhabditida</taxon>
        <taxon>Tylenchina</taxon>
        <taxon>Panagrolaimomorpha</taxon>
        <taxon>Strongyloidoidea</taxon>
        <taxon>Alloionematidae</taxon>
        <taxon>Rhabditophanes</taxon>
    </lineage>
</organism>
<protein>
    <submittedName>
        <fullName evidence="2">7TM_GPCR_Srx domain-containing protein</fullName>
    </submittedName>
</protein>
<accession>A0AC35U145</accession>
<sequence length="160" mass="18364">MIIDKGAAVRLISATASVIFNVLAIPIVRKYKKEPNYGGHHLLLRFHFCFGIFFSLYYFIGRMEFFAIPNFSIIHLDYSNWLNLSFFTYKLVAAVVFFPIPITFMLITAIILSRYMAVCKSQMVAKYQALTGLCVITLIAIIYTTILWFCVDDSSPRYLA</sequence>
<dbReference type="Proteomes" id="UP000095286">
    <property type="component" value="Unplaced"/>
</dbReference>
<proteinExistence type="predicted"/>
<reference evidence="2" key="1">
    <citation type="submission" date="2016-11" db="UniProtKB">
        <authorList>
            <consortium name="WormBaseParasite"/>
        </authorList>
    </citation>
    <scope>IDENTIFICATION</scope>
    <source>
        <strain evidence="2">KR3021</strain>
    </source>
</reference>